<keyword evidence="6 9" id="KW-0648">Protein biosynthesis</keyword>
<dbReference type="Pfam" id="PF05746">
    <property type="entry name" value="DALR_1"/>
    <property type="match status" value="1"/>
</dbReference>
<dbReference type="Gene3D" id="3.30.1360.70">
    <property type="entry name" value="Arginyl tRNA synthetase N-terminal domain"/>
    <property type="match status" value="1"/>
</dbReference>
<dbReference type="InterPro" id="IPR035684">
    <property type="entry name" value="ArgRS_core"/>
</dbReference>
<comment type="catalytic activity">
    <reaction evidence="8">
        <text>tRNA(Arg) + L-arginine + ATP = L-arginyl-tRNA(Arg) + AMP + diphosphate</text>
        <dbReference type="Rhea" id="RHEA:20301"/>
        <dbReference type="Rhea" id="RHEA-COMP:9658"/>
        <dbReference type="Rhea" id="RHEA-COMP:9673"/>
        <dbReference type="ChEBI" id="CHEBI:30616"/>
        <dbReference type="ChEBI" id="CHEBI:32682"/>
        <dbReference type="ChEBI" id="CHEBI:33019"/>
        <dbReference type="ChEBI" id="CHEBI:78442"/>
        <dbReference type="ChEBI" id="CHEBI:78513"/>
        <dbReference type="ChEBI" id="CHEBI:456215"/>
        <dbReference type="EC" id="6.1.1.19"/>
    </reaction>
</comment>
<evidence type="ECO:0000313" key="11">
    <source>
        <dbReference type="EMBL" id="KAK2601844.1"/>
    </source>
</evidence>
<dbReference type="PANTHER" id="PTHR11956">
    <property type="entry name" value="ARGINYL-TRNA SYNTHETASE"/>
    <property type="match status" value="1"/>
</dbReference>
<accession>A0AAJ0FVB4</accession>
<dbReference type="Gene3D" id="3.40.50.620">
    <property type="entry name" value="HUPs"/>
    <property type="match status" value="1"/>
</dbReference>
<dbReference type="PRINTS" id="PR01038">
    <property type="entry name" value="TRNASYNTHARG"/>
</dbReference>
<dbReference type="InterPro" id="IPR014729">
    <property type="entry name" value="Rossmann-like_a/b/a_fold"/>
</dbReference>
<dbReference type="Proteomes" id="UP001251528">
    <property type="component" value="Unassembled WGS sequence"/>
</dbReference>
<evidence type="ECO:0000256" key="5">
    <source>
        <dbReference type="ARBA" id="ARBA00022840"/>
    </source>
</evidence>
<dbReference type="GO" id="GO:0032543">
    <property type="term" value="P:mitochondrial translation"/>
    <property type="evidence" value="ECO:0007669"/>
    <property type="project" value="TreeGrafter"/>
</dbReference>
<dbReference type="SUPFAM" id="SSF52374">
    <property type="entry name" value="Nucleotidylyl transferase"/>
    <property type="match status" value="1"/>
</dbReference>
<dbReference type="InterPro" id="IPR009080">
    <property type="entry name" value="tRNAsynth_Ia_anticodon-bd"/>
</dbReference>
<keyword evidence="5 9" id="KW-0067">ATP-binding</keyword>
<comment type="caution">
    <text evidence="11">The sequence shown here is derived from an EMBL/GenBank/DDBJ whole genome shotgun (WGS) entry which is preliminary data.</text>
</comment>
<dbReference type="SUPFAM" id="SSF47323">
    <property type="entry name" value="Anticodon-binding domain of a subclass of class I aminoacyl-tRNA synthetases"/>
    <property type="match status" value="1"/>
</dbReference>
<dbReference type="EC" id="6.1.1.19" evidence="2"/>
<evidence type="ECO:0000256" key="9">
    <source>
        <dbReference type="RuleBase" id="RU363038"/>
    </source>
</evidence>
<dbReference type="GO" id="GO:0005739">
    <property type="term" value="C:mitochondrion"/>
    <property type="evidence" value="ECO:0007669"/>
    <property type="project" value="TreeGrafter"/>
</dbReference>
<dbReference type="InterPro" id="IPR036695">
    <property type="entry name" value="Arg-tRNA-synth_N_sf"/>
</dbReference>
<reference evidence="11" key="1">
    <citation type="submission" date="2023-06" db="EMBL/GenBank/DDBJ databases">
        <title>Conoideocrella luteorostrata (Hypocreales: Clavicipitaceae), a potential biocontrol fungus for elongate hemlock scale in United States Christmas tree production areas.</title>
        <authorList>
            <person name="Barrett H."/>
            <person name="Lovett B."/>
            <person name="Macias A.M."/>
            <person name="Stajich J.E."/>
            <person name="Kasson M.T."/>
        </authorList>
    </citation>
    <scope>NUCLEOTIDE SEQUENCE</scope>
    <source>
        <strain evidence="11">ARSEF 14590</strain>
    </source>
</reference>
<dbReference type="EMBL" id="JASWJB010000069">
    <property type="protein sequence ID" value="KAK2601844.1"/>
    <property type="molecule type" value="Genomic_DNA"/>
</dbReference>
<evidence type="ECO:0000256" key="2">
    <source>
        <dbReference type="ARBA" id="ARBA00012837"/>
    </source>
</evidence>
<dbReference type="AlphaFoldDB" id="A0AAJ0FVB4"/>
<dbReference type="GO" id="GO:0005524">
    <property type="term" value="F:ATP binding"/>
    <property type="evidence" value="ECO:0007669"/>
    <property type="project" value="UniProtKB-KW"/>
</dbReference>
<evidence type="ECO:0000256" key="3">
    <source>
        <dbReference type="ARBA" id="ARBA00022598"/>
    </source>
</evidence>
<dbReference type="InterPro" id="IPR008909">
    <property type="entry name" value="DALR_anticod-bd"/>
</dbReference>
<name>A0AAJ0FVB4_9HYPO</name>
<evidence type="ECO:0000256" key="1">
    <source>
        <dbReference type="ARBA" id="ARBA00005594"/>
    </source>
</evidence>
<dbReference type="Pfam" id="PF00750">
    <property type="entry name" value="tRNA-synt_1d"/>
    <property type="match status" value="1"/>
</dbReference>
<protein>
    <recommendedName>
        <fullName evidence="2">arginine--tRNA ligase</fullName>
        <ecNumber evidence="2">6.1.1.19</ecNumber>
    </recommendedName>
</protein>
<dbReference type="GO" id="GO:0006420">
    <property type="term" value="P:arginyl-tRNA aminoacylation"/>
    <property type="evidence" value="ECO:0007669"/>
    <property type="project" value="InterPro"/>
</dbReference>
<dbReference type="SMART" id="SM00836">
    <property type="entry name" value="DALR_1"/>
    <property type="match status" value="1"/>
</dbReference>
<feature type="domain" description="DALR anticodon binding" evidence="10">
    <location>
        <begin position="525"/>
        <end position="631"/>
    </location>
</feature>
<dbReference type="InterPro" id="IPR001278">
    <property type="entry name" value="Arg-tRNA-ligase"/>
</dbReference>
<keyword evidence="7 9" id="KW-0030">Aminoacyl-tRNA synthetase</keyword>
<gene>
    <name evidence="11" type="ORF">QQS21_004627</name>
</gene>
<evidence type="ECO:0000256" key="8">
    <source>
        <dbReference type="ARBA" id="ARBA00049339"/>
    </source>
</evidence>
<evidence type="ECO:0000313" key="12">
    <source>
        <dbReference type="Proteomes" id="UP001251528"/>
    </source>
</evidence>
<proteinExistence type="inferred from homology"/>
<organism evidence="11 12">
    <name type="scientific">Conoideocrella luteorostrata</name>
    <dbReference type="NCBI Taxonomy" id="1105319"/>
    <lineage>
        <taxon>Eukaryota</taxon>
        <taxon>Fungi</taxon>
        <taxon>Dikarya</taxon>
        <taxon>Ascomycota</taxon>
        <taxon>Pezizomycotina</taxon>
        <taxon>Sordariomycetes</taxon>
        <taxon>Hypocreomycetidae</taxon>
        <taxon>Hypocreales</taxon>
        <taxon>Clavicipitaceae</taxon>
        <taxon>Conoideocrella</taxon>
    </lineage>
</organism>
<keyword evidence="12" id="KW-1185">Reference proteome</keyword>
<dbReference type="GO" id="GO:0004814">
    <property type="term" value="F:arginine-tRNA ligase activity"/>
    <property type="evidence" value="ECO:0007669"/>
    <property type="project" value="UniProtKB-EC"/>
</dbReference>
<sequence>MVSTLSPEGIRACLQSVGVDISIDSFPLANFCTSPITIYFSYLAATLVNLTNCDADAAWDSIQTSGDVSDLVVVIPRLQLPSIDPNEFASELRMRHRSYVSSLTGLPQFPVNALFDDPFNDDCNLRFNFKLATLGRLLIPYILDRGPQYGNSTSLEAEQPAELGSGRRKALVEFSSPNIGKEFNGGHMRSTIIGMSIASLYESMGWDVIRMNYLGDWGQHIGLLMAGWFKFGSEESFSEDPLRHLLDISHRVDSLYKSQRDDGPAADGTITNDEKDRWCKRLEEGCPDVITLWKRFRDASVSGYIDNYARLDLKFDDYSGESAFSPETITEIESSLKEKGVYKESAGAWVINFNELSPKGLPTAILRYRNGSTTYLMRDIAAFLERRKKYTFEKMIYVAPSKQDTHFKQLFAALELLDQDVCSKLIHIGFAKVEYSMPPTDSVGILLRDVLDHCQTAVKSHLEADRHVEAGLFADDSRVSNTLSVANLVTHCLAHRHTTNIRIDIDQITSTKSHSGISLHRWYAVLCSKLEGKVDKHKVLDNDDILDEEKYSDALRLLIQFPDVLRTSFNSTTLESSTVLTYLFRVTGVLSTLLEHGESPVEPTLNVAELALYESIRQVLENGIRILGMTPVGVKCITD</sequence>
<evidence type="ECO:0000256" key="7">
    <source>
        <dbReference type="ARBA" id="ARBA00023146"/>
    </source>
</evidence>
<dbReference type="Gene3D" id="1.10.730.10">
    <property type="entry name" value="Isoleucyl-tRNA Synthetase, Domain 1"/>
    <property type="match status" value="1"/>
</dbReference>
<keyword evidence="3 9" id="KW-0436">Ligase</keyword>
<keyword evidence="4 9" id="KW-0547">Nucleotide-binding</keyword>
<evidence type="ECO:0000259" key="10">
    <source>
        <dbReference type="SMART" id="SM00836"/>
    </source>
</evidence>
<evidence type="ECO:0000256" key="6">
    <source>
        <dbReference type="ARBA" id="ARBA00022917"/>
    </source>
</evidence>
<comment type="similarity">
    <text evidence="1 9">Belongs to the class-I aminoacyl-tRNA synthetase family.</text>
</comment>
<dbReference type="PANTHER" id="PTHR11956:SF11">
    <property type="entry name" value="ARGININE--TRNA LIGASE, MITOCHONDRIAL-RELATED"/>
    <property type="match status" value="1"/>
</dbReference>
<evidence type="ECO:0000256" key="4">
    <source>
        <dbReference type="ARBA" id="ARBA00022741"/>
    </source>
</evidence>